<dbReference type="AlphaFoldDB" id="A0A914YR81"/>
<organism evidence="2 3">
    <name type="scientific">Panagrolaimus superbus</name>
    <dbReference type="NCBI Taxonomy" id="310955"/>
    <lineage>
        <taxon>Eukaryota</taxon>
        <taxon>Metazoa</taxon>
        <taxon>Ecdysozoa</taxon>
        <taxon>Nematoda</taxon>
        <taxon>Chromadorea</taxon>
        <taxon>Rhabditida</taxon>
        <taxon>Tylenchina</taxon>
        <taxon>Panagrolaimomorpha</taxon>
        <taxon>Panagrolaimoidea</taxon>
        <taxon>Panagrolaimidae</taxon>
        <taxon>Panagrolaimus</taxon>
    </lineage>
</organism>
<reference evidence="3" key="1">
    <citation type="submission" date="2022-11" db="UniProtKB">
        <authorList>
            <consortium name="WormBaseParasite"/>
        </authorList>
    </citation>
    <scope>IDENTIFICATION</scope>
</reference>
<feature type="region of interest" description="Disordered" evidence="1">
    <location>
        <begin position="21"/>
        <end position="109"/>
    </location>
</feature>
<keyword evidence="2" id="KW-1185">Reference proteome</keyword>
<accession>A0A914YR81</accession>
<name>A0A914YR81_9BILA</name>
<sequence>MWMRRLNTLPHILKYCAPAADAKRGPGLSDPGPTLPHPVRWRGAARQAGQRTGQGSSGRRSDSHRPRLQGSAHLVRAGRTQRRPIHGGCGKADCGAAPTGRCRSYRAGD</sequence>
<evidence type="ECO:0000256" key="1">
    <source>
        <dbReference type="SAM" id="MobiDB-lite"/>
    </source>
</evidence>
<dbReference type="Proteomes" id="UP000887577">
    <property type="component" value="Unplaced"/>
</dbReference>
<evidence type="ECO:0000313" key="3">
    <source>
        <dbReference type="WBParaSite" id="PSU_v2.g216.t1"/>
    </source>
</evidence>
<proteinExistence type="predicted"/>
<dbReference type="WBParaSite" id="PSU_v2.g216.t1">
    <property type="protein sequence ID" value="PSU_v2.g216.t1"/>
    <property type="gene ID" value="PSU_v2.g216"/>
</dbReference>
<evidence type="ECO:0000313" key="2">
    <source>
        <dbReference type="Proteomes" id="UP000887577"/>
    </source>
</evidence>
<protein>
    <submittedName>
        <fullName evidence="3">Uncharacterized protein</fullName>
    </submittedName>
</protein>
<feature type="compositionally biased region" description="Low complexity" evidence="1">
    <location>
        <begin position="42"/>
        <end position="58"/>
    </location>
</feature>